<dbReference type="InterPro" id="IPR001789">
    <property type="entry name" value="Sig_transdc_resp-reg_receiver"/>
</dbReference>
<evidence type="ECO:0000256" key="3">
    <source>
        <dbReference type="PROSITE-ProRule" id="PRU00169"/>
    </source>
</evidence>
<dbReference type="PROSITE" id="PS50930">
    <property type="entry name" value="HTH_LYTTR"/>
    <property type="match status" value="1"/>
</dbReference>
<dbReference type="PROSITE" id="PS50110">
    <property type="entry name" value="RESPONSE_REGULATORY"/>
    <property type="match status" value="1"/>
</dbReference>
<dbReference type="RefSeq" id="WP_177672095.1">
    <property type="nucleotide sequence ID" value="NZ_JACRSY010000030.1"/>
</dbReference>
<dbReference type="InterPro" id="IPR046947">
    <property type="entry name" value="LytR-like"/>
</dbReference>
<evidence type="ECO:0000259" key="4">
    <source>
        <dbReference type="PROSITE" id="PS50110"/>
    </source>
</evidence>
<dbReference type="AlphaFoldDB" id="A0A926EJT3"/>
<dbReference type="InterPro" id="IPR011006">
    <property type="entry name" value="CheY-like_superfamily"/>
</dbReference>
<dbReference type="PANTHER" id="PTHR37299:SF1">
    <property type="entry name" value="STAGE 0 SPORULATION PROTEIN A HOMOLOG"/>
    <property type="match status" value="1"/>
</dbReference>
<dbReference type="EMBL" id="JACRSY010000030">
    <property type="protein sequence ID" value="MBC8580889.1"/>
    <property type="molecule type" value="Genomic_DNA"/>
</dbReference>
<name>A0A926EJT3_9FIRM</name>
<protein>
    <recommendedName>
        <fullName evidence="1">Stage 0 sporulation protein A homolog</fullName>
    </recommendedName>
</protein>
<dbReference type="SUPFAM" id="SSF52172">
    <property type="entry name" value="CheY-like"/>
    <property type="match status" value="1"/>
</dbReference>
<evidence type="ECO:0000256" key="1">
    <source>
        <dbReference type="ARBA" id="ARBA00018672"/>
    </source>
</evidence>
<keyword evidence="7" id="KW-1185">Reference proteome</keyword>
<evidence type="ECO:0000256" key="2">
    <source>
        <dbReference type="ARBA" id="ARBA00024867"/>
    </source>
</evidence>
<dbReference type="SMART" id="SM00448">
    <property type="entry name" value="REC"/>
    <property type="match status" value="1"/>
</dbReference>
<comment type="caution">
    <text evidence="6">The sequence shown here is derived from an EMBL/GenBank/DDBJ whole genome shotgun (WGS) entry which is preliminary data.</text>
</comment>
<dbReference type="Gene3D" id="3.40.50.2300">
    <property type="match status" value="1"/>
</dbReference>
<evidence type="ECO:0000313" key="6">
    <source>
        <dbReference type="EMBL" id="MBC8580889.1"/>
    </source>
</evidence>
<evidence type="ECO:0000313" key="7">
    <source>
        <dbReference type="Proteomes" id="UP000655830"/>
    </source>
</evidence>
<keyword evidence="3" id="KW-0597">Phosphoprotein</keyword>
<reference evidence="6" key="1">
    <citation type="submission" date="2020-08" db="EMBL/GenBank/DDBJ databases">
        <title>Genome public.</title>
        <authorList>
            <person name="Liu C."/>
            <person name="Sun Q."/>
        </authorList>
    </citation>
    <scope>NUCLEOTIDE SEQUENCE</scope>
    <source>
        <strain evidence="6">NSJ-12</strain>
    </source>
</reference>
<accession>A0A926EJT3</accession>
<dbReference type="Pfam" id="PF04397">
    <property type="entry name" value="LytTR"/>
    <property type="match status" value="1"/>
</dbReference>
<dbReference type="Pfam" id="PF00072">
    <property type="entry name" value="Response_reg"/>
    <property type="match status" value="1"/>
</dbReference>
<feature type="domain" description="HTH LytTR-type" evidence="5">
    <location>
        <begin position="141"/>
        <end position="233"/>
    </location>
</feature>
<sequence>MIKIAICDENIQDRQTLKCYIKNFNQKYEIPAQIYEYESGKSFLEQLKEDPYHIVFLDVDMKECSGIELARQVRVCNRQATLIFVTHTTEYALMGYKVHVYDYLLKPLDAETFNLNLKDIYKHLETHYSKNNIYIFPTTQGSVKLDLSHILYVESNHRKTTIHLEDHDYICHYNINKLEEMLAFEGFIRTHRSFIVNSKKVKEIKNSEVILEDGTSVFLSKYKQKAVRERLSKSLEIRM</sequence>
<dbReference type="GO" id="GO:0000156">
    <property type="term" value="F:phosphorelay response regulator activity"/>
    <property type="evidence" value="ECO:0007669"/>
    <property type="project" value="InterPro"/>
</dbReference>
<comment type="function">
    <text evidence="2">May play the central regulatory role in sporulation. It may be an element of the effector pathway responsible for the activation of sporulation genes in response to nutritional stress. Spo0A may act in concert with spo0H (a sigma factor) to control the expression of some genes that are critical to the sporulation process.</text>
</comment>
<proteinExistence type="predicted"/>
<evidence type="ECO:0000259" key="5">
    <source>
        <dbReference type="PROSITE" id="PS50930"/>
    </source>
</evidence>
<dbReference type="PANTHER" id="PTHR37299">
    <property type="entry name" value="TRANSCRIPTIONAL REGULATOR-RELATED"/>
    <property type="match status" value="1"/>
</dbReference>
<dbReference type="Proteomes" id="UP000655830">
    <property type="component" value="Unassembled WGS sequence"/>
</dbReference>
<dbReference type="SMART" id="SM00850">
    <property type="entry name" value="LytTR"/>
    <property type="match status" value="1"/>
</dbReference>
<dbReference type="Gene3D" id="2.40.50.1020">
    <property type="entry name" value="LytTr DNA-binding domain"/>
    <property type="match status" value="1"/>
</dbReference>
<feature type="domain" description="Response regulatory" evidence="4">
    <location>
        <begin position="3"/>
        <end position="121"/>
    </location>
</feature>
<organism evidence="6 7">
    <name type="scientific">Zhenhengia yiwuensis</name>
    <dbReference type="NCBI Taxonomy" id="2763666"/>
    <lineage>
        <taxon>Bacteria</taxon>
        <taxon>Bacillati</taxon>
        <taxon>Bacillota</taxon>
        <taxon>Clostridia</taxon>
        <taxon>Lachnospirales</taxon>
        <taxon>Lachnospiraceae</taxon>
        <taxon>Zhenhengia</taxon>
    </lineage>
</organism>
<dbReference type="GO" id="GO:0003677">
    <property type="term" value="F:DNA binding"/>
    <property type="evidence" value="ECO:0007669"/>
    <property type="project" value="InterPro"/>
</dbReference>
<dbReference type="InterPro" id="IPR007492">
    <property type="entry name" value="LytTR_DNA-bd_dom"/>
</dbReference>
<feature type="modified residue" description="4-aspartylphosphate" evidence="3">
    <location>
        <position position="58"/>
    </location>
</feature>
<gene>
    <name evidence="6" type="ORF">H8718_15325</name>
</gene>